<reference evidence="1 2" key="1">
    <citation type="submission" date="2019-06" db="EMBL/GenBank/DDBJ databases">
        <authorList>
            <person name="Meng X."/>
        </authorList>
    </citation>
    <scope>NUCLEOTIDE SEQUENCE [LARGE SCALE GENOMIC DNA]</scope>
    <source>
        <strain evidence="1 2">M625</strain>
    </source>
</reference>
<keyword evidence="2" id="KW-1185">Reference proteome</keyword>
<evidence type="ECO:0000313" key="2">
    <source>
        <dbReference type="Proteomes" id="UP000315540"/>
    </source>
</evidence>
<organism evidence="1 2">
    <name type="scientific">Aquimarina algicola</name>
    <dbReference type="NCBI Taxonomy" id="2589995"/>
    <lineage>
        <taxon>Bacteria</taxon>
        <taxon>Pseudomonadati</taxon>
        <taxon>Bacteroidota</taxon>
        <taxon>Flavobacteriia</taxon>
        <taxon>Flavobacteriales</taxon>
        <taxon>Flavobacteriaceae</taxon>
        <taxon>Aquimarina</taxon>
    </lineage>
</organism>
<name>A0A504JD47_9FLAO</name>
<dbReference type="RefSeq" id="WP_140588641.1">
    <property type="nucleotide sequence ID" value="NZ_VFWZ01000001.1"/>
</dbReference>
<dbReference type="GO" id="GO:0008237">
    <property type="term" value="F:metallopeptidase activity"/>
    <property type="evidence" value="ECO:0007669"/>
    <property type="project" value="InterPro"/>
</dbReference>
<gene>
    <name evidence="1" type="ORF">FHK87_00820</name>
</gene>
<dbReference type="EMBL" id="VFWZ01000001">
    <property type="protein sequence ID" value="TPN88787.1"/>
    <property type="molecule type" value="Genomic_DNA"/>
</dbReference>
<dbReference type="AlphaFoldDB" id="A0A504JD47"/>
<sequence>MHKRFLKQKGLKILKISLILFISSMMIKCHNDDATGNAEDENQNQISEEVLVELERMGFNTKKHPIQVYKNGYIVEGDIIISQDLFKQFGLHSAKQRYTSEDGLVACRLAKKIKIKNSLPNGTPKKAVAGAIKNWNNVSGSFLKFVLVDNNEDIIIKGDKGVLFKDFAGAADIPFDSKAGKEMIINLDFKSRGRSMNLEEWRTTIEHELGHSIGFEHTDDKRFGRLVPGTPVKDNNSLMLTSQFVPWNLSEGDKKALRKMYGPGNNLCSKS</sequence>
<accession>A0A504JD47</accession>
<evidence type="ECO:0008006" key="3">
    <source>
        <dbReference type="Google" id="ProtNLM"/>
    </source>
</evidence>
<dbReference type="InterPro" id="IPR024079">
    <property type="entry name" value="MetalloPept_cat_dom_sf"/>
</dbReference>
<dbReference type="OrthoDB" id="785995at2"/>
<dbReference type="Proteomes" id="UP000315540">
    <property type="component" value="Unassembled WGS sequence"/>
</dbReference>
<dbReference type="Gene3D" id="3.40.390.10">
    <property type="entry name" value="Collagenase (Catalytic Domain)"/>
    <property type="match status" value="1"/>
</dbReference>
<dbReference type="SUPFAM" id="SSF55486">
    <property type="entry name" value="Metalloproteases ('zincins'), catalytic domain"/>
    <property type="match status" value="1"/>
</dbReference>
<comment type="caution">
    <text evidence="1">The sequence shown here is derived from an EMBL/GenBank/DDBJ whole genome shotgun (WGS) entry which is preliminary data.</text>
</comment>
<protein>
    <recommendedName>
        <fullName evidence="3">Matrixin family metalloprotease</fullName>
    </recommendedName>
</protein>
<evidence type="ECO:0000313" key="1">
    <source>
        <dbReference type="EMBL" id="TPN88787.1"/>
    </source>
</evidence>
<proteinExistence type="predicted"/>